<dbReference type="Proteomes" id="UP000652567">
    <property type="component" value="Unassembled WGS sequence"/>
</dbReference>
<proteinExistence type="predicted"/>
<keyword evidence="3" id="KW-1185">Reference proteome</keyword>
<reference evidence="2" key="1">
    <citation type="submission" date="2018-07" db="EMBL/GenBank/DDBJ databases">
        <title>Genome assembly of strain Ka43.</title>
        <authorList>
            <person name="Kukolya J."/>
            <person name="Nagy I."/>
            <person name="Horvath B."/>
            <person name="Toth A."/>
        </authorList>
    </citation>
    <scope>NUCLEOTIDE SEQUENCE</scope>
    <source>
        <strain evidence="2">KB43</strain>
    </source>
</reference>
<dbReference type="RefSeq" id="WP_193907697.1">
    <property type="nucleotide sequence ID" value="NZ_PRDL01000001.1"/>
</dbReference>
<dbReference type="InterPro" id="IPR011201">
    <property type="entry name" value="Zinc-ribbon_6_bact"/>
</dbReference>
<sequence length="351" mass="40289">MRIYTCQQCSQLTYFENTSCTRCGAILAFTPDNLTLAAVESDAEGFLKPIGDVSGRRFRHCANREQHYSCNWAVAHDDPSPFCISCRLNRTIPDLSVFGNADRWRRIEGEKRRLIYSLLRLGLPVSNQHGGVALAFDFLADDVEPVYTGHKDGLITLNIAEADGAHRELTRSQMEEPYRTLLGHFRHESGHYYWQLLVENSSRLESFRHTFGDDRPDYGQALHRYYQEGPPPDWQTRYVSAYASSHPWEDWAETWAHYLHIIDTMETAHEFGLQVDPRRQSGPGLKTSVNFNPYHEADIGSIIEHWLPLTYCLNSLNRSMGHEPVYPFVLPQAAIKKLELIHQIVRSAPAR</sequence>
<dbReference type="PIRSF" id="PIRSF012641">
    <property type="entry name" value="UCP012641"/>
    <property type="match status" value="1"/>
</dbReference>
<evidence type="ECO:0000313" key="2">
    <source>
        <dbReference type="EMBL" id="MBE8716533.1"/>
    </source>
</evidence>
<accession>A0A928YV00</accession>
<protein>
    <recommendedName>
        <fullName evidence="1">Zinc-ribbon domain-containing protein</fullName>
    </recommendedName>
</protein>
<evidence type="ECO:0000313" key="3">
    <source>
        <dbReference type="Proteomes" id="UP000652567"/>
    </source>
</evidence>
<dbReference type="Pfam" id="PF10005">
    <property type="entry name" value="Zn_ribbon_DZR_6"/>
    <property type="match status" value="1"/>
</dbReference>
<dbReference type="InterPro" id="IPR031321">
    <property type="entry name" value="UCP012641"/>
</dbReference>
<gene>
    <name evidence="2" type="ORF">C4F51_04945</name>
</gene>
<dbReference type="Gene3D" id="3.40.390.70">
    <property type="match status" value="1"/>
</dbReference>
<dbReference type="Pfam" id="PF15887">
    <property type="entry name" value="Peptidase_Mx"/>
    <property type="match status" value="1"/>
</dbReference>
<name>A0A928YV00_9GAMM</name>
<evidence type="ECO:0000259" key="1">
    <source>
        <dbReference type="Pfam" id="PF10005"/>
    </source>
</evidence>
<feature type="domain" description="Zinc-ribbon" evidence="1">
    <location>
        <begin position="4"/>
        <end position="96"/>
    </location>
</feature>
<organism evidence="2 3">
    <name type="scientific">Cellvibrio polysaccharolyticus</name>
    <dbReference type="NCBI Taxonomy" id="2082724"/>
    <lineage>
        <taxon>Bacteria</taxon>
        <taxon>Pseudomonadati</taxon>
        <taxon>Pseudomonadota</taxon>
        <taxon>Gammaproteobacteria</taxon>
        <taxon>Cellvibrionales</taxon>
        <taxon>Cellvibrionaceae</taxon>
        <taxon>Cellvibrio</taxon>
    </lineage>
</organism>
<dbReference type="EMBL" id="PRDL01000001">
    <property type="protein sequence ID" value="MBE8716533.1"/>
    <property type="molecule type" value="Genomic_DNA"/>
</dbReference>
<comment type="caution">
    <text evidence="2">The sequence shown here is derived from an EMBL/GenBank/DDBJ whole genome shotgun (WGS) entry which is preliminary data.</text>
</comment>
<dbReference type="AlphaFoldDB" id="A0A928YV00"/>